<dbReference type="Proteomes" id="UP000499080">
    <property type="component" value="Unassembled WGS sequence"/>
</dbReference>
<dbReference type="AlphaFoldDB" id="A0A4Y2ULE1"/>
<reference evidence="1 3" key="1">
    <citation type="journal article" date="2019" name="Sci. Rep.">
        <title>Orb-weaving spider Araneus ventricosus genome elucidates the spidroin gene catalogue.</title>
        <authorList>
            <person name="Kono N."/>
            <person name="Nakamura H."/>
            <person name="Ohtoshi R."/>
            <person name="Moran D.A.P."/>
            <person name="Shinohara A."/>
            <person name="Yoshida Y."/>
            <person name="Fujiwara M."/>
            <person name="Mori M."/>
            <person name="Tomita M."/>
            <person name="Arakawa K."/>
        </authorList>
    </citation>
    <scope>NUCLEOTIDE SEQUENCE [LARGE SCALE GENOMIC DNA]</scope>
</reference>
<keyword evidence="3" id="KW-1185">Reference proteome</keyword>
<comment type="caution">
    <text evidence="1">The sequence shown here is derived from an EMBL/GenBank/DDBJ whole genome shotgun (WGS) entry which is preliminary data.</text>
</comment>
<name>A0A4Y2ULE1_ARAVE</name>
<proteinExistence type="predicted"/>
<evidence type="ECO:0000313" key="1">
    <source>
        <dbReference type="EMBL" id="GBO13463.1"/>
    </source>
</evidence>
<sequence length="114" mass="12613">MASGTGTWGGVLFCNAMSMESSKRKSNLQADKAKVFNNGSEGRCENKGMLETSRAKWNDVIFKQKNLQFVTPQIATPVEFPAVLGEFTEIPQGSWPIFGRSRCNHIEESEVSLP</sequence>
<dbReference type="EMBL" id="BGPR01037776">
    <property type="protein sequence ID" value="GBO13463.1"/>
    <property type="molecule type" value="Genomic_DNA"/>
</dbReference>
<evidence type="ECO:0000313" key="3">
    <source>
        <dbReference type="Proteomes" id="UP000499080"/>
    </source>
</evidence>
<evidence type="ECO:0000313" key="2">
    <source>
        <dbReference type="EMBL" id="GBO13471.1"/>
    </source>
</evidence>
<gene>
    <name evidence="1" type="ORF">AVEN_182311_1</name>
    <name evidence="2" type="ORF">AVEN_44680_1</name>
</gene>
<accession>A0A4Y2ULE1</accession>
<protein>
    <submittedName>
        <fullName evidence="1">Uncharacterized protein</fullName>
    </submittedName>
</protein>
<dbReference type="EMBL" id="BGPR01037783">
    <property type="protein sequence ID" value="GBO13471.1"/>
    <property type="molecule type" value="Genomic_DNA"/>
</dbReference>
<organism evidence="1 3">
    <name type="scientific">Araneus ventricosus</name>
    <name type="common">Orbweaver spider</name>
    <name type="synonym">Epeira ventricosa</name>
    <dbReference type="NCBI Taxonomy" id="182803"/>
    <lineage>
        <taxon>Eukaryota</taxon>
        <taxon>Metazoa</taxon>
        <taxon>Ecdysozoa</taxon>
        <taxon>Arthropoda</taxon>
        <taxon>Chelicerata</taxon>
        <taxon>Arachnida</taxon>
        <taxon>Araneae</taxon>
        <taxon>Araneomorphae</taxon>
        <taxon>Entelegynae</taxon>
        <taxon>Araneoidea</taxon>
        <taxon>Araneidae</taxon>
        <taxon>Araneus</taxon>
    </lineage>
</organism>